<name>A0A9X3P6I6_9ACTN</name>
<protein>
    <submittedName>
        <fullName evidence="1">Uncharacterized protein</fullName>
    </submittedName>
</protein>
<dbReference type="RefSeq" id="WP_270109609.1">
    <property type="nucleotide sequence ID" value="NZ_JAPZVP010000006.1"/>
</dbReference>
<sequence length="293" mass="31884">MNRHHLSRYRAALSNLIECRSHPRLAERALARETNRIGGNPATPLLVLARGHVHTIVGALATAELDAESARTWARAVFERLAYLDTGGRPVAAEIGYRFAIYNTVEILASDPPPFTLDTDGFARLDALLECPDVPENDGDWDEDTIAAFKARQHLLPQGAGLDLDQIQQHLESAILEADIRGIPDPQPVPFLLAVGRPQPGEHLQPPLGEGETDMVGFDLCDQSWMIRPGPAPGIAALYRASKGRLRLAAHLVHDKGVYERLLPIPDAAPAPPLVINTIPIILADARVSGLRL</sequence>
<gene>
    <name evidence="1" type="ORF">O1R50_08875</name>
</gene>
<dbReference type="EMBL" id="JAPZVP010000006">
    <property type="protein sequence ID" value="MDA1359733.1"/>
    <property type="molecule type" value="Genomic_DNA"/>
</dbReference>
<reference evidence="1" key="1">
    <citation type="submission" date="2022-12" db="EMBL/GenBank/DDBJ databases">
        <title>Gycomyces niveus sp.nov.,a novel actinomycete isolated from soil in Shouguan.</title>
        <authorList>
            <person name="Yang X."/>
        </authorList>
    </citation>
    <scope>NUCLEOTIDE SEQUENCE</scope>
    <source>
        <strain evidence="1">NEAU-A15</strain>
    </source>
</reference>
<keyword evidence="2" id="KW-1185">Reference proteome</keyword>
<dbReference type="AlphaFoldDB" id="A0A9X3P6I6"/>
<comment type="caution">
    <text evidence="1">The sequence shown here is derived from an EMBL/GenBank/DDBJ whole genome shotgun (WGS) entry which is preliminary data.</text>
</comment>
<dbReference type="Proteomes" id="UP001146067">
    <property type="component" value="Unassembled WGS sequence"/>
</dbReference>
<proteinExistence type="predicted"/>
<organism evidence="1 2">
    <name type="scientific">Glycomyces luteolus</name>
    <dbReference type="NCBI Taxonomy" id="2670330"/>
    <lineage>
        <taxon>Bacteria</taxon>
        <taxon>Bacillati</taxon>
        <taxon>Actinomycetota</taxon>
        <taxon>Actinomycetes</taxon>
        <taxon>Glycomycetales</taxon>
        <taxon>Glycomycetaceae</taxon>
        <taxon>Glycomyces</taxon>
    </lineage>
</organism>
<accession>A0A9X3P6I6</accession>
<evidence type="ECO:0000313" key="1">
    <source>
        <dbReference type="EMBL" id="MDA1359733.1"/>
    </source>
</evidence>
<evidence type="ECO:0000313" key="2">
    <source>
        <dbReference type="Proteomes" id="UP001146067"/>
    </source>
</evidence>